<dbReference type="InterPro" id="IPR027417">
    <property type="entry name" value="P-loop_NTPase"/>
</dbReference>
<organism evidence="1 2">
    <name type="scientific">Paraglaciecola mesophila</name>
    <dbReference type="NCBI Taxonomy" id="197222"/>
    <lineage>
        <taxon>Bacteria</taxon>
        <taxon>Pseudomonadati</taxon>
        <taxon>Pseudomonadota</taxon>
        <taxon>Gammaproteobacteria</taxon>
        <taxon>Alteromonadales</taxon>
        <taxon>Alteromonadaceae</taxon>
        <taxon>Paraglaciecola</taxon>
    </lineage>
</organism>
<dbReference type="RefSeq" id="WP_342881784.1">
    <property type="nucleotide sequence ID" value="NZ_JBBMQS010000006.1"/>
</dbReference>
<dbReference type="Proteomes" id="UP001461163">
    <property type="component" value="Unassembled WGS sequence"/>
</dbReference>
<evidence type="ECO:0000313" key="2">
    <source>
        <dbReference type="Proteomes" id="UP001461163"/>
    </source>
</evidence>
<keyword evidence="2" id="KW-1185">Reference proteome</keyword>
<gene>
    <name evidence="1" type="ORF">WNY77_11720</name>
</gene>
<dbReference type="EMBL" id="JBBMQS010000006">
    <property type="protein sequence ID" value="MEM5498066.1"/>
    <property type="molecule type" value="Genomic_DNA"/>
</dbReference>
<dbReference type="Gene3D" id="3.40.50.300">
    <property type="entry name" value="P-loop containing nucleotide triphosphate hydrolases"/>
    <property type="match status" value="1"/>
</dbReference>
<evidence type="ECO:0000313" key="1">
    <source>
        <dbReference type="EMBL" id="MEM5498066.1"/>
    </source>
</evidence>
<accession>A0ABU9SX44</accession>
<name>A0ABU9SX44_9ALTE</name>
<proteinExistence type="predicted"/>
<dbReference type="SUPFAM" id="SSF52540">
    <property type="entry name" value="P-loop containing nucleoside triphosphate hydrolases"/>
    <property type="match status" value="1"/>
</dbReference>
<comment type="caution">
    <text evidence="1">The sequence shown here is derived from an EMBL/GenBank/DDBJ whole genome shotgun (WGS) entry which is preliminary data.</text>
</comment>
<sequence>MKKALKKMMVDMTAKLLQQPSIEQQLDDNARHCAQSLPALINLVSPYASKHAQFTPVTSERDDIVFITSRFRSGSTLLWNLFRQTPDCSAYYEPFNERQWFNEHMRGDNVDNTHRGVDDYWAEYNGLNQLSDTYNEDWIRKSLYMSAQSWDPQMKRFIEQMIEAAPGRPVLQFNRIDFRLPWVKHHFPNAKIVHLFRHPRDQWCSFLTDQQLMNKDDVHNTYQDAFYLDVWCRDLAKHYPVLDKINTPHPYQRFYYLWKLSYLHGLAFSDLSLSFENLTSAPKTVISDMFTALNMDTNKVEPLVGVIKAPPAERWRKYADENWFAQHEYICEQNLSLMLEERSITDPER</sequence>
<protein>
    <submittedName>
        <fullName evidence="1">Sulfotransferase</fullName>
    </submittedName>
</protein>
<dbReference type="Pfam" id="PF13469">
    <property type="entry name" value="Sulfotransfer_3"/>
    <property type="match status" value="1"/>
</dbReference>
<reference evidence="1 2" key="1">
    <citation type="submission" date="2024-03" db="EMBL/GenBank/DDBJ databases">
        <title>Community enrichment and isolation of bacterial strains for fucoidan degradation.</title>
        <authorList>
            <person name="Sichert A."/>
        </authorList>
    </citation>
    <scope>NUCLEOTIDE SEQUENCE [LARGE SCALE GENOMIC DNA]</scope>
    <source>
        <strain evidence="1 2">AS12</strain>
    </source>
</reference>